<dbReference type="EMBL" id="JACEFO010002475">
    <property type="protein sequence ID" value="KAF8659094.1"/>
    <property type="molecule type" value="Genomic_DNA"/>
</dbReference>
<dbReference type="GO" id="GO:0005634">
    <property type="term" value="C:nucleus"/>
    <property type="evidence" value="ECO:0007669"/>
    <property type="project" value="UniProtKB-SubCell"/>
</dbReference>
<protein>
    <recommendedName>
        <fullName evidence="7">AP2/ERF domain-containing protein</fullName>
    </recommendedName>
</protein>
<reference evidence="8" key="1">
    <citation type="submission" date="2020-07" db="EMBL/GenBank/DDBJ databases">
        <title>Genome sequence and genetic diversity analysis of an under-domesticated orphan crop, white fonio (Digitaria exilis).</title>
        <authorList>
            <person name="Bennetzen J.L."/>
            <person name="Chen S."/>
            <person name="Ma X."/>
            <person name="Wang X."/>
            <person name="Yssel A.E.J."/>
            <person name="Chaluvadi S.R."/>
            <person name="Johnson M."/>
            <person name="Gangashetty P."/>
            <person name="Hamidou F."/>
            <person name="Sanogo M.D."/>
            <person name="Zwaenepoel A."/>
            <person name="Wallace J."/>
            <person name="Van De Peer Y."/>
            <person name="Van Deynze A."/>
        </authorList>
    </citation>
    <scope>NUCLEOTIDE SEQUENCE</scope>
    <source>
        <tissue evidence="8">Leaves</tissue>
    </source>
</reference>
<dbReference type="OrthoDB" id="681918at2759"/>
<dbReference type="InterPro" id="IPR016177">
    <property type="entry name" value="DNA-bd_dom_sf"/>
</dbReference>
<evidence type="ECO:0000259" key="7">
    <source>
        <dbReference type="PROSITE" id="PS51032"/>
    </source>
</evidence>
<dbReference type="Gene3D" id="3.30.730.10">
    <property type="entry name" value="AP2/ERF domain"/>
    <property type="match status" value="1"/>
</dbReference>
<name>A0A835AD29_9POAL</name>
<keyword evidence="4" id="KW-0804">Transcription</keyword>
<feature type="region of interest" description="Disordered" evidence="6">
    <location>
        <begin position="84"/>
        <end position="119"/>
    </location>
</feature>
<dbReference type="SUPFAM" id="SSF54171">
    <property type="entry name" value="DNA-binding domain"/>
    <property type="match status" value="1"/>
</dbReference>
<dbReference type="GO" id="GO:0003677">
    <property type="term" value="F:DNA binding"/>
    <property type="evidence" value="ECO:0007669"/>
    <property type="project" value="UniProtKB-KW"/>
</dbReference>
<organism evidence="8 9">
    <name type="scientific">Digitaria exilis</name>
    <dbReference type="NCBI Taxonomy" id="1010633"/>
    <lineage>
        <taxon>Eukaryota</taxon>
        <taxon>Viridiplantae</taxon>
        <taxon>Streptophyta</taxon>
        <taxon>Embryophyta</taxon>
        <taxon>Tracheophyta</taxon>
        <taxon>Spermatophyta</taxon>
        <taxon>Magnoliopsida</taxon>
        <taxon>Liliopsida</taxon>
        <taxon>Poales</taxon>
        <taxon>Poaceae</taxon>
        <taxon>PACMAD clade</taxon>
        <taxon>Panicoideae</taxon>
        <taxon>Panicodae</taxon>
        <taxon>Paniceae</taxon>
        <taxon>Anthephorinae</taxon>
        <taxon>Digitaria</taxon>
    </lineage>
</organism>
<sequence>MSPAAAACARRRAQATGSSGASRSSRNRVAPTRRSYPGVYERQPGRWAVEFRRHSIKVRHWVGTFATEAEAKAAYDAFEKQLLSSSPAPSPERRGGGGNIAGDVHTRSRASESRHEPDEIRQVVLALAAPRTKARTMLTSATACAKAASVSVPSAPLFISSSTPLLSPPQTISRRTRGCAMCRRVSIRSGRMSPSTRMIS</sequence>
<evidence type="ECO:0000256" key="3">
    <source>
        <dbReference type="ARBA" id="ARBA00023125"/>
    </source>
</evidence>
<gene>
    <name evidence="8" type="ORF">HU200_058738</name>
</gene>
<dbReference type="SMART" id="SM00380">
    <property type="entry name" value="AP2"/>
    <property type="match status" value="1"/>
</dbReference>
<dbReference type="PANTHER" id="PTHR31194:SF189">
    <property type="entry name" value="AP2_ERF DOMAIN-CONTAINING PROTEIN"/>
    <property type="match status" value="1"/>
</dbReference>
<dbReference type="InterPro" id="IPR050913">
    <property type="entry name" value="AP2/ERF_ERF"/>
</dbReference>
<proteinExistence type="predicted"/>
<evidence type="ECO:0000256" key="1">
    <source>
        <dbReference type="ARBA" id="ARBA00004123"/>
    </source>
</evidence>
<dbReference type="InterPro" id="IPR001471">
    <property type="entry name" value="AP2/ERF_dom"/>
</dbReference>
<feature type="domain" description="AP2/ERF" evidence="7">
    <location>
        <begin position="35"/>
        <end position="92"/>
    </location>
</feature>
<dbReference type="AlphaFoldDB" id="A0A835AD29"/>
<evidence type="ECO:0000256" key="2">
    <source>
        <dbReference type="ARBA" id="ARBA00023015"/>
    </source>
</evidence>
<dbReference type="GO" id="GO:0003700">
    <property type="term" value="F:DNA-binding transcription factor activity"/>
    <property type="evidence" value="ECO:0007669"/>
    <property type="project" value="InterPro"/>
</dbReference>
<evidence type="ECO:0000313" key="8">
    <source>
        <dbReference type="EMBL" id="KAF8659094.1"/>
    </source>
</evidence>
<feature type="compositionally biased region" description="Basic and acidic residues" evidence="6">
    <location>
        <begin position="104"/>
        <end position="119"/>
    </location>
</feature>
<evidence type="ECO:0000313" key="9">
    <source>
        <dbReference type="Proteomes" id="UP000636709"/>
    </source>
</evidence>
<comment type="caution">
    <text evidence="8">The sequence shown here is derived from an EMBL/GenBank/DDBJ whole genome shotgun (WGS) entry which is preliminary data.</text>
</comment>
<dbReference type="PROSITE" id="PS51032">
    <property type="entry name" value="AP2_ERF"/>
    <property type="match status" value="1"/>
</dbReference>
<feature type="compositionally biased region" description="Low complexity" evidence="6">
    <location>
        <begin position="1"/>
        <end position="30"/>
    </location>
</feature>
<dbReference type="InterPro" id="IPR036955">
    <property type="entry name" value="AP2/ERF_dom_sf"/>
</dbReference>
<evidence type="ECO:0000256" key="5">
    <source>
        <dbReference type="ARBA" id="ARBA00023242"/>
    </source>
</evidence>
<evidence type="ECO:0000256" key="6">
    <source>
        <dbReference type="SAM" id="MobiDB-lite"/>
    </source>
</evidence>
<evidence type="ECO:0000256" key="4">
    <source>
        <dbReference type="ARBA" id="ARBA00023163"/>
    </source>
</evidence>
<accession>A0A835AD29</accession>
<comment type="subcellular location">
    <subcellularLocation>
        <location evidence="1">Nucleus</location>
    </subcellularLocation>
</comment>
<keyword evidence="5" id="KW-0539">Nucleus</keyword>
<dbReference type="Proteomes" id="UP000636709">
    <property type="component" value="Unassembled WGS sequence"/>
</dbReference>
<dbReference type="PANTHER" id="PTHR31194">
    <property type="entry name" value="SHN SHINE , DNA BINDING / TRANSCRIPTION FACTOR"/>
    <property type="match status" value="1"/>
</dbReference>
<keyword evidence="3" id="KW-0238">DNA-binding</keyword>
<feature type="region of interest" description="Disordered" evidence="6">
    <location>
        <begin position="1"/>
        <end position="39"/>
    </location>
</feature>
<keyword evidence="9" id="KW-1185">Reference proteome</keyword>
<keyword evidence="2" id="KW-0805">Transcription regulation</keyword>